<reference evidence="1 2" key="1">
    <citation type="journal article" date="2016" name="Nat. Commun.">
        <title>Thousands of microbial genomes shed light on interconnected biogeochemical processes in an aquifer system.</title>
        <authorList>
            <person name="Anantharaman K."/>
            <person name="Brown C.T."/>
            <person name="Hug L.A."/>
            <person name="Sharon I."/>
            <person name="Castelle C.J."/>
            <person name="Probst A.J."/>
            <person name="Thomas B.C."/>
            <person name="Singh A."/>
            <person name="Wilkins M.J."/>
            <person name="Karaoz U."/>
            <person name="Brodie E.L."/>
            <person name="Williams K.H."/>
            <person name="Hubbard S.S."/>
            <person name="Banfield J.F."/>
        </authorList>
    </citation>
    <scope>NUCLEOTIDE SEQUENCE [LARGE SCALE GENOMIC DNA]</scope>
</reference>
<sequence length="509" mass="59010">MVLKKVVSFNLERVVEKESAAILLSELDKLDTTDSTSLNNFFVRIQRFGFPFTRSYFNRMLEGRDLTPLRSMLQRLIPKPKIPQPTRILPFDPRDRDTQRDIRQKFMGILGDATFYDAILRRITPASMDRKKETNSFEINTKAIIEELNRQGNDKLADALKYAAIFLTPDREDLKRYVVDHGLLTVEELDRKTYIGKCLYEDCLRISTTEEAINIIMTELCNIFGKREYVETMLFAHNINSSFINFNSSPMKIAEQFATMAIQSGKLLKILEGLKEMYRGNTVLNSLYTQFKDLTSVSDSQPRRILPFDTRDRATRIEIRKKFMDIFSDEIYFNAIFRRLAPHLLGRIESDVSKEVIANDVITKLENDLIVALRYTAVFLLPYRQDLRNYLLDHGILTESDLNRSNVIGQTFYESCLRILRANEAINIIMIEFPNIFGNENTVRQLAAKIGLTLNFNVNQAPMEVAAKFAEEAWNQDKLPNLLIEAVKENPDNQKLADLSRQVQSFRYR</sequence>
<name>A0A1F4S4B3_UNCSA</name>
<dbReference type="AlphaFoldDB" id="A0A1F4S4B3"/>
<gene>
    <name evidence="1" type="ORF">A2290_03265</name>
</gene>
<accession>A0A1F4S4B3</accession>
<proteinExistence type="predicted"/>
<evidence type="ECO:0000313" key="2">
    <source>
        <dbReference type="Proteomes" id="UP000177905"/>
    </source>
</evidence>
<evidence type="ECO:0000313" key="1">
    <source>
        <dbReference type="EMBL" id="OGC15274.1"/>
    </source>
</evidence>
<comment type="caution">
    <text evidence="1">The sequence shown here is derived from an EMBL/GenBank/DDBJ whole genome shotgun (WGS) entry which is preliminary data.</text>
</comment>
<dbReference type="Proteomes" id="UP000177905">
    <property type="component" value="Unassembled WGS sequence"/>
</dbReference>
<organism evidence="1 2">
    <name type="scientific">candidate division WOR-1 bacterium RIFOXYB2_FULL_36_35</name>
    <dbReference type="NCBI Taxonomy" id="1802578"/>
    <lineage>
        <taxon>Bacteria</taxon>
        <taxon>Bacillati</taxon>
        <taxon>Saganbacteria</taxon>
    </lineage>
</organism>
<dbReference type="EMBL" id="MEUA01000023">
    <property type="protein sequence ID" value="OGC15274.1"/>
    <property type="molecule type" value="Genomic_DNA"/>
</dbReference>
<protein>
    <submittedName>
        <fullName evidence="1">Uncharacterized protein</fullName>
    </submittedName>
</protein>